<dbReference type="RefSeq" id="WP_124950299.1">
    <property type="nucleotide sequence ID" value="NZ_RRCM01000001.1"/>
</dbReference>
<reference evidence="2 3" key="1">
    <citation type="submission" date="2018-11" db="EMBL/GenBank/DDBJ databases">
        <title>Genome sequencing of Lachnoanaerobaculum orale DSM 24553T.</title>
        <authorList>
            <person name="Kook J.-K."/>
            <person name="Park S.-N."/>
            <person name="Lim Y.K."/>
        </authorList>
    </citation>
    <scope>NUCLEOTIDE SEQUENCE [LARGE SCALE GENOMIC DNA]</scope>
    <source>
        <strain evidence="2 3">DSM 24553</strain>
    </source>
</reference>
<comment type="caution">
    <text evidence="2">The sequence shown here is derived from an EMBL/GenBank/DDBJ whole genome shotgun (WGS) entry which is preliminary data.</text>
</comment>
<evidence type="ECO:0000313" key="3">
    <source>
        <dbReference type="Proteomes" id="UP000276982"/>
    </source>
</evidence>
<dbReference type="EMBL" id="RRCM01000001">
    <property type="protein sequence ID" value="RRJ15517.1"/>
    <property type="molecule type" value="Genomic_DNA"/>
</dbReference>
<name>A0A3P3Q2Q2_9FIRM</name>
<organism evidence="2 3">
    <name type="scientific">Lachnoanaerobaculum orale</name>
    <dbReference type="NCBI Taxonomy" id="979627"/>
    <lineage>
        <taxon>Bacteria</taxon>
        <taxon>Bacillati</taxon>
        <taxon>Bacillota</taxon>
        <taxon>Clostridia</taxon>
        <taxon>Lachnospirales</taxon>
        <taxon>Lachnospiraceae</taxon>
        <taxon>Lachnoanaerobaculum</taxon>
    </lineage>
</organism>
<proteinExistence type="predicted"/>
<accession>A0A3P3Q2Q2</accession>
<dbReference type="AlphaFoldDB" id="A0A3P3Q2Q2"/>
<feature type="region of interest" description="Disordered" evidence="1">
    <location>
        <begin position="36"/>
        <end position="60"/>
    </location>
</feature>
<dbReference type="Proteomes" id="UP000276982">
    <property type="component" value="Unassembled WGS sequence"/>
</dbReference>
<protein>
    <submittedName>
        <fullName evidence="2">Uncharacterized protein</fullName>
    </submittedName>
</protein>
<gene>
    <name evidence="2" type="ORF">EHW90_00260</name>
</gene>
<keyword evidence="3" id="KW-1185">Reference proteome</keyword>
<evidence type="ECO:0000256" key="1">
    <source>
        <dbReference type="SAM" id="MobiDB-lite"/>
    </source>
</evidence>
<sequence>MKAIYDLFATAIIKGETRYRDILPIFKKGVKKSLKEKGHPELADDNAPLATPSNAEHIEE</sequence>
<evidence type="ECO:0000313" key="2">
    <source>
        <dbReference type="EMBL" id="RRJ15517.1"/>
    </source>
</evidence>